<sequence>MERDTLYQRQVIDRARTPAHAGSLDDATHVGEGTNPMCGDRVRVGLSMTGDRVTAIRHETRGCAICIASADMMAGLAGGRSALELDTLGRLFGEMLRTGEGAEQVGELEVFAPLHRHRSRIRCATLPWTALTEALVGAVDGTPDGSKDRRGVDASATRGDGRHG</sequence>
<proteinExistence type="predicted"/>
<dbReference type="EMBL" id="JABEQM010000014">
    <property type="protein sequence ID" value="MBB2202858.1"/>
    <property type="molecule type" value="Genomic_DNA"/>
</dbReference>
<dbReference type="GO" id="GO:0005506">
    <property type="term" value="F:iron ion binding"/>
    <property type="evidence" value="ECO:0007669"/>
    <property type="project" value="InterPro"/>
</dbReference>
<dbReference type="Proteomes" id="UP000578030">
    <property type="component" value="Unassembled WGS sequence"/>
</dbReference>
<name>A0A7W4K9K7_9PROT</name>
<organism evidence="3 4">
    <name type="scientific">Gluconacetobacter tumulisoli</name>
    <dbReference type="NCBI Taxonomy" id="1286189"/>
    <lineage>
        <taxon>Bacteria</taxon>
        <taxon>Pseudomonadati</taxon>
        <taxon>Pseudomonadota</taxon>
        <taxon>Alphaproteobacteria</taxon>
        <taxon>Acetobacterales</taxon>
        <taxon>Acetobacteraceae</taxon>
        <taxon>Gluconacetobacter</taxon>
    </lineage>
</organism>
<dbReference type="Gene3D" id="3.90.1010.10">
    <property type="match status" value="1"/>
</dbReference>
<keyword evidence="4" id="KW-1185">Reference proteome</keyword>
<dbReference type="NCBIfam" id="TIGR01994">
    <property type="entry name" value="SUF_scaf_2"/>
    <property type="match status" value="1"/>
</dbReference>
<dbReference type="SUPFAM" id="SSF82649">
    <property type="entry name" value="SufE/NifU"/>
    <property type="match status" value="1"/>
</dbReference>
<dbReference type="GO" id="GO:0051536">
    <property type="term" value="F:iron-sulfur cluster binding"/>
    <property type="evidence" value="ECO:0007669"/>
    <property type="project" value="InterPro"/>
</dbReference>
<dbReference type="InterPro" id="IPR002871">
    <property type="entry name" value="NIF_FeS_clus_asmbl_NifU_N"/>
</dbReference>
<evidence type="ECO:0000313" key="4">
    <source>
        <dbReference type="Proteomes" id="UP000578030"/>
    </source>
</evidence>
<dbReference type="RefSeq" id="WP_182960637.1">
    <property type="nucleotide sequence ID" value="NZ_JABEQM010000014.1"/>
</dbReference>
<dbReference type="AlphaFoldDB" id="A0A7W4K9K7"/>
<protein>
    <submittedName>
        <fullName evidence="3">SUF system NifU family Fe-S cluster assembly protein</fullName>
    </submittedName>
</protein>
<evidence type="ECO:0000256" key="1">
    <source>
        <dbReference type="SAM" id="MobiDB-lite"/>
    </source>
</evidence>
<reference evidence="3 4" key="1">
    <citation type="submission" date="2020-04" db="EMBL/GenBank/DDBJ databases">
        <title>Description of novel Gluconacetobacter.</title>
        <authorList>
            <person name="Sombolestani A."/>
        </authorList>
    </citation>
    <scope>NUCLEOTIDE SEQUENCE [LARGE SCALE GENOMIC DNA]</scope>
    <source>
        <strain evidence="3 4">LMG 27802</strain>
    </source>
</reference>
<dbReference type="GO" id="GO:0016226">
    <property type="term" value="P:iron-sulfur cluster assembly"/>
    <property type="evidence" value="ECO:0007669"/>
    <property type="project" value="InterPro"/>
</dbReference>
<accession>A0A7W4K9K7</accession>
<dbReference type="Pfam" id="PF01592">
    <property type="entry name" value="NifU_N"/>
    <property type="match status" value="1"/>
</dbReference>
<feature type="region of interest" description="Disordered" evidence="1">
    <location>
        <begin position="139"/>
        <end position="164"/>
    </location>
</feature>
<gene>
    <name evidence="3" type="ORF">HLH28_14990</name>
</gene>
<feature type="domain" description="NIF system FeS cluster assembly NifU N-terminal" evidence="2">
    <location>
        <begin position="7"/>
        <end position="80"/>
    </location>
</feature>
<dbReference type="PANTHER" id="PTHR10093">
    <property type="entry name" value="IRON-SULFUR CLUSTER ASSEMBLY ENZYME NIFU HOMOLOG"/>
    <property type="match status" value="1"/>
</dbReference>
<dbReference type="CDD" id="cd06664">
    <property type="entry name" value="IscU_like"/>
    <property type="match status" value="1"/>
</dbReference>
<comment type="caution">
    <text evidence="3">The sequence shown here is derived from an EMBL/GenBank/DDBJ whole genome shotgun (WGS) entry which is preliminary data.</text>
</comment>
<evidence type="ECO:0000259" key="2">
    <source>
        <dbReference type="Pfam" id="PF01592"/>
    </source>
</evidence>
<evidence type="ECO:0000313" key="3">
    <source>
        <dbReference type="EMBL" id="MBB2202858.1"/>
    </source>
</evidence>